<accession>A0ACD3AYW8</accession>
<evidence type="ECO:0000313" key="2">
    <source>
        <dbReference type="Proteomes" id="UP000308600"/>
    </source>
</evidence>
<protein>
    <submittedName>
        <fullName evidence="1">Uncharacterized protein</fullName>
    </submittedName>
</protein>
<sequence>MAGILPSEALVSLVFQVQVTRLATVASIAAFVYDYLLTLPQEVSLVWPTPWSFMKIAFLLQRYLPFFDSILFFILQNMSGVSEAACGHHLQAAGIMFTIGTFISETILALRVWSVWGNTRKMAIFLILFYIFIILFALVPMAYVFHTVTIQTLPYPRLSCIVTGDKYVYSLCWFAFALCNSVMLILMIIPAMQCRQSCLLKVVYRDGITYYIYMTALSIVNIVIVLAAPEVIGFGLLIALERFLHSLLTSRVVLNIRSQVAKSSGIQEIYHASNNSVGFSSEIITTRISIEMEMTDSPLDSMRGGTSRSRDYVGGSPSRG</sequence>
<gene>
    <name evidence="1" type="ORF">BDN72DRAFT_838415</name>
</gene>
<proteinExistence type="predicted"/>
<keyword evidence="2" id="KW-1185">Reference proteome</keyword>
<dbReference type="EMBL" id="ML208306">
    <property type="protein sequence ID" value="TFK70884.1"/>
    <property type="molecule type" value="Genomic_DNA"/>
</dbReference>
<evidence type="ECO:0000313" key="1">
    <source>
        <dbReference type="EMBL" id="TFK70884.1"/>
    </source>
</evidence>
<reference evidence="1 2" key="1">
    <citation type="journal article" date="2019" name="Nat. Ecol. Evol.">
        <title>Megaphylogeny resolves global patterns of mushroom evolution.</title>
        <authorList>
            <person name="Varga T."/>
            <person name="Krizsan K."/>
            <person name="Foldi C."/>
            <person name="Dima B."/>
            <person name="Sanchez-Garcia M."/>
            <person name="Sanchez-Ramirez S."/>
            <person name="Szollosi G.J."/>
            <person name="Szarkandi J.G."/>
            <person name="Papp V."/>
            <person name="Albert L."/>
            <person name="Andreopoulos W."/>
            <person name="Angelini C."/>
            <person name="Antonin V."/>
            <person name="Barry K.W."/>
            <person name="Bougher N.L."/>
            <person name="Buchanan P."/>
            <person name="Buyck B."/>
            <person name="Bense V."/>
            <person name="Catcheside P."/>
            <person name="Chovatia M."/>
            <person name="Cooper J."/>
            <person name="Damon W."/>
            <person name="Desjardin D."/>
            <person name="Finy P."/>
            <person name="Geml J."/>
            <person name="Haridas S."/>
            <person name="Hughes K."/>
            <person name="Justo A."/>
            <person name="Karasinski D."/>
            <person name="Kautmanova I."/>
            <person name="Kiss B."/>
            <person name="Kocsube S."/>
            <person name="Kotiranta H."/>
            <person name="LaButti K.M."/>
            <person name="Lechner B.E."/>
            <person name="Liimatainen K."/>
            <person name="Lipzen A."/>
            <person name="Lukacs Z."/>
            <person name="Mihaltcheva S."/>
            <person name="Morgado L.N."/>
            <person name="Niskanen T."/>
            <person name="Noordeloos M.E."/>
            <person name="Ohm R.A."/>
            <person name="Ortiz-Santana B."/>
            <person name="Ovrebo C."/>
            <person name="Racz N."/>
            <person name="Riley R."/>
            <person name="Savchenko A."/>
            <person name="Shiryaev A."/>
            <person name="Soop K."/>
            <person name="Spirin V."/>
            <person name="Szebenyi C."/>
            <person name="Tomsovsky M."/>
            <person name="Tulloss R.E."/>
            <person name="Uehling J."/>
            <person name="Grigoriev I.V."/>
            <person name="Vagvolgyi C."/>
            <person name="Papp T."/>
            <person name="Martin F.M."/>
            <person name="Miettinen O."/>
            <person name="Hibbett D.S."/>
            <person name="Nagy L.G."/>
        </authorList>
    </citation>
    <scope>NUCLEOTIDE SEQUENCE [LARGE SCALE GENOMIC DNA]</scope>
    <source>
        <strain evidence="1 2">NL-1719</strain>
    </source>
</reference>
<dbReference type="Proteomes" id="UP000308600">
    <property type="component" value="Unassembled WGS sequence"/>
</dbReference>
<name>A0ACD3AYW8_9AGAR</name>
<organism evidence="1 2">
    <name type="scientific">Pluteus cervinus</name>
    <dbReference type="NCBI Taxonomy" id="181527"/>
    <lineage>
        <taxon>Eukaryota</taxon>
        <taxon>Fungi</taxon>
        <taxon>Dikarya</taxon>
        <taxon>Basidiomycota</taxon>
        <taxon>Agaricomycotina</taxon>
        <taxon>Agaricomycetes</taxon>
        <taxon>Agaricomycetidae</taxon>
        <taxon>Agaricales</taxon>
        <taxon>Pluteineae</taxon>
        <taxon>Pluteaceae</taxon>
        <taxon>Pluteus</taxon>
    </lineage>
</organism>